<keyword evidence="3" id="KW-1185">Reference proteome</keyword>
<evidence type="ECO:0000313" key="2">
    <source>
        <dbReference type="EMBL" id="SFI20854.1"/>
    </source>
</evidence>
<accession>A0A1I3GBR1</accession>
<reference evidence="2 3" key="1">
    <citation type="submission" date="2016-10" db="EMBL/GenBank/DDBJ databases">
        <authorList>
            <person name="de Groot N.N."/>
        </authorList>
    </citation>
    <scope>NUCLEOTIDE SEQUENCE [LARGE SCALE GENOMIC DNA]</scope>
    <source>
        <strain evidence="2 3">CGMCC 1.6848</strain>
    </source>
</reference>
<proteinExistence type="predicted"/>
<feature type="compositionally biased region" description="Basic residues" evidence="1">
    <location>
        <begin position="1"/>
        <end position="19"/>
    </location>
</feature>
<dbReference type="EMBL" id="FOPY01000029">
    <property type="protein sequence ID" value="SFI20854.1"/>
    <property type="molecule type" value="Genomic_DNA"/>
</dbReference>
<dbReference type="RefSeq" id="WP_092850519.1">
    <property type="nucleotide sequence ID" value="NZ_FOPY01000029.1"/>
</dbReference>
<feature type="region of interest" description="Disordered" evidence="1">
    <location>
        <begin position="1"/>
        <end position="36"/>
    </location>
</feature>
<dbReference type="STRING" id="442341.SAMN04487959_12919"/>
<feature type="compositionally biased region" description="Acidic residues" evidence="1">
    <location>
        <begin position="208"/>
        <end position="221"/>
    </location>
</feature>
<evidence type="ECO:0000313" key="3">
    <source>
        <dbReference type="Proteomes" id="UP000199040"/>
    </source>
</evidence>
<feature type="region of interest" description="Disordered" evidence="1">
    <location>
        <begin position="208"/>
        <end position="237"/>
    </location>
</feature>
<dbReference type="AlphaFoldDB" id="A0A1I3GBR1"/>
<gene>
    <name evidence="2" type="ORF">SAMN04487959_12919</name>
</gene>
<organism evidence="2 3">
    <name type="scientific">Modicisalibacter xianhensis</name>
    <dbReference type="NCBI Taxonomy" id="442341"/>
    <lineage>
        <taxon>Bacteria</taxon>
        <taxon>Pseudomonadati</taxon>
        <taxon>Pseudomonadota</taxon>
        <taxon>Gammaproteobacteria</taxon>
        <taxon>Oceanospirillales</taxon>
        <taxon>Halomonadaceae</taxon>
        <taxon>Modicisalibacter</taxon>
    </lineage>
</organism>
<name>A0A1I3GBR1_9GAMM</name>
<evidence type="ECO:0000256" key="1">
    <source>
        <dbReference type="SAM" id="MobiDB-lite"/>
    </source>
</evidence>
<dbReference type="Proteomes" id="UP000199040">
    <property type="component" value="Unassembled WGS sequence"/>
</dbReference>
<sequence>MSNQPRKKPNPRGGKKRKTDGRGKTPGSQKNWFLPGNQAAVTHGGYVSELPPEIAEQAAELPSTPEHLAELIQLERGRLFMVLKKEAEWNAKVDYNALAHSDYQLNEVVARASNGEKQTTTKRVRPDFEAQIDRLVGRIGYLVLEHTRIERQLSLTGDEAAALRKQIIDQGEAEAWSCTQIGLEIEKRGLEVPFTLQAQIKRELSFIEPEEPDNGLTDDELERLSDEYQQEATSEQQWLEARHEDVKAIHGANQKRSAQ</sequence>
<protein>
    <submittedName>
        <fullName evidence="2">Uncharacterized protein</fullName>
    </submittedName>
</protein>